<proteinExistence type="predicted"/>
<gene>
    <name evidence="1" type="ORF">ENU74_04490</name>
</gene>
<dbReference type="PANTHER" id="PTHR30348:SF4">
    <property type="entry name" value="DUF72 DOMAIN-CONTAINING PROTEIN"/>
    <property type="match status" value="1"/>
</dbReference>
<dbReference type="PANTHER" id="PTHR30348">
    <property type="entry name" value="UNCHARACTERIZED PROTEIN YECE"/>
    <property type="match status" value="1"/>
</dbReference>
<dbReference type="InterPro" id="IPR036520">
    <property type="entry name" value="UPF0759_sf"/>
</dbReference>
<comment type="caution">
    <text evidence="1">The sequence shown here is derived from an EMBL/GenBank/DDBJ whole genome shotgun (WGS) entry which is preliminary data.</text>
</comment>
<dbReference type="InterPro" id="IPR002763">
    <property type="entry name" value="DUF72"/>
</dbReference>
<dbReference type="Gene3D" id="3.20.20.410">
    <property type="entry name" value="Protein of unknown function UPF0759"/>
    <property type="match status" value="1"/>
</dbReference>
<protein>
    <submittedName>
        <fullName evidence="1">DUF72 domain-containing protein</fullName>
    </submittedName>
</protein>
<reference evidence="1" key="1">
    <citation type="journal article" date="2020" name="mSystems">
        <title>Genome- and Community-Level Interaction Insights into Carbon Utilization and Element Cycling Functions of Hydrothermarchaeota in Hydrothermal Sediment.</title>
        <authorList>
            <person name="Zhou Z."/>
            <person name="Liu Y."/>
            <person name="Xu W."/>
            <person name="Pan J."/>
            <person name="Luo Z.H."/>
            <person name="Li M."/>
        </authorList>
    </citation>
    <scope>NUCLEOTIDE SEQUENCE [LARGE SCALE GENOMIC DNA]</scope>
    <source>
        <strain evidence="1">SpSt-697</strain>
    </source>
</reference>
<dbReference type="Pfam" id="PF01904">
    <property type="entry name" value="DUF72"/>
    <property type="match status" value="1"/>
</dbReference>
<sequence>MEIYVGTSGWYYDWNLEGNFEWYLKNSKLNAIELNASFYRFPFPNQVKSWAAKGKSLRWAIKVNRIITHRFKLNEKAYPYYERFIKLFEIMDNYIDFYLFQLPPNFSPKMIGKLNRFVDYTNLKERFALEVRNEKWFKEEYYGWAKNKKITWVSIDAPDFGEIIVKTNEYIYLRFHGKIVWYSYDYSKRELETIAEKVIEKKPKKVYAFFNNNHAMLKNAQLFYKILKNYEKV</sequence>
<dbReference type="SUPFAM" id="SSF117396">
    <property type="entry name" value="TM1631-like"/>
    <property type="match status" value="1"/>
</dbReference>
<accession>A0A7V3ZVK4</accession>
<dbReference type="EMBL" id="DTDR01000117">
    <property type="protein sequence ID" value="HGK63831.1"/>
    <property type="molecule type" value="Genomic_DNA"/>
</dbReference>
<organism evidence="1">
    <name type="scientific">candidate division WOR-3 bacterium</name>
    <dbReference type="NCBI Taxonomy" id="2052148"/>
    <lineage>
        <taxon>Bacteria</taxon>
        <taxon>Bacteria division WOR-3</taxon>
    </lineage>
</organism>
<dbReference type="AlphaFoldDB" id="A0A7V3ZVK4"/>
<evidence type="ECO:0000313" key="1">
    <source>
        <dbReference type="EMBL" id="HGK63831.1"/>
    </source>
</evidence>
<name>A0A7V3ZVK4_UNCW3</name>